<organism evidence="2 3">
    <name type="scientific">Dendrobium thyrsiflorum</name>
    <name type="common">Pinecone-like raceme dendrobium</name>
    <name type="synonym">Orchid</name>
    <dbReference type="NCBI Taxonomy" id="117978"/>
    <lineage>
        <taxon>Eukaryota</taxon>
        <taxon>Viridiplantae</taxon>
        <taxon>Streptophyta</taxon>
        <taxon>Embryophyta</taxon>
        <taxon>Tracheophyta</taxon>
        <taxon>Spermatophyta</taxon>
        <taxon>Magnoliopsida</taxon>
        <taxon>Liliopsida</taxon>
        <taxon>Asparagales</taxon>
        <taxon>Orchidaceae</taxon>
        <taxon>Epidendroideae</taxon>
        <taxon>Malaxideae</taxon>
        <taxon>Dendrobiinae</taxon>
        <taxon>Dendrobium</taxon>
    </lineage>
</organism>
<feature type="region of interest" description="Disordered" evidence="1">
    <location>
        <begin position="60"/>
        <end position="97"/>
    </location>
</feature>
<sequence>MGSKGFLGWTTQAVGISQGLSLLLDRIPMPVKQRHEPARPRLRVLADHLTFEGADLSKGKSVQSLEKNRAEAHRKKKPLHSSRVRAQHSHDPGEISPPTLLPSLALLEPKKLFSLSSVRTRQELKLLSSSLRPGLFPLSRSRSDFVQLRENERWRSLLLSLEQGDSPPRLHLLSRENPAEDPLALRSILPLSLSVLHATKQVETLRLASLSRHSAPTPPLLLFANTSQTRAASALPLCLGRTPRAGALSPSLPVRKAQQNRSPLSLFLPLLDLARWLCWLPIMLENMKHALELKLYENVSLKMEALGKIRWVYYSSLQVGFLVKHVNSLYAHPLFVHVSFLRGTTYPAQVAGLLALELLSGHARVRHIRLVNIRSFLSTLYSLFRFGQALDLSGEAPYTSFRFGQASIESSHSPFRFGQRAEAHRKKKPLHSSRVRAQHSHDPGEISPPTLLPSLALLEPKKLFSLSSVRTRQELKLLSSSLRPGLFPLSRSRSDFVQLRENERWRSLLLSLEQGDSPPRLHLLSRENPAEDPLALRSILPLSLSVLHATKQVETLRLASLSRHSAPTPPLLLFANTSQTRAASALPLCLGRTPRAGALSPSLPNSLYAHPLFVHVSFLRGTTYPAQVAGLLALELLSGHARVRYLLLHLHVGLQKTIPSQGVLFWNSIEDPESEIIGCNFGVVRRNSGRILASGGGSEELRRQVAVRRNSDVKWRSGGTPTSGGSPAKLRRQAAVRRNSGGGRGGVSSFSSSHLLLFSSCLGSSLMGNEGSIYRFLRLAWPVNKREIRASNSGLARVFDLGSPERGLSRIWCRWVRISETLSLTTTILLSSITRQRSFMTIVSHRLWSFQPPLPDNSLYDHCRLPTTVLQTSVTHQLRPSDLRSQTTVIPTSVARLRSFPPPSLDSGLSDQCCMPNTVLQTLITRLRSFRPPSIDYVPSILHHLTTVFLTTVAHQLRSFQPPSTDNGRCKGVQQHVVGLGPRGHQEEREVADQPVKDGWSLPCLQVHYLDEFEGVSLAEEEELLHGAVQIERPRLALVLEGEGSLLVVLVSVVEVLAGAEGSHSTRRHLGVRVLVGNPAELRRRAEVRQWSGLKLNVGPLSGASGLQVVVRWNVGPSGGGPAGRRAFRLWSGGGLAGLRRWLRRSKGARAAVSIPVSPPIEDIHFPPPRSPVKAPGPLALDPTAAMSPILHIGAITALTPAFLSANVGSRVTDGSLHASPRVCPQPLPRRSIRFSCPNFAVLV</sequence>
<feature type="compositionally biased region" description="Basic residues" evidence="1">
    <location>
        <begin position="72"/>
        <end position="87"/>
    </location>
</feature>
<reference evidence="2 3" key="1">
    <citation type="journal article" date="2024" name="Plant Biotechnol. J.">
        <title>Dendrobium thyrsiflorum genome and its molecular insights into genes involved in important horticultural traits.</title>
        <authorList>
            <person name="Chen B."/>
            <person name="Wang J.Y."/>
            <person name="Zheng P.J."/>
            <person name="Li K.L."/>
            <person name="Liang Y.M."/>
            <person name="Chen X.F."/>
            <person name="Zhang C."/>
            <person name="Zhao X."/>
            <person name="He X."/>
            <person name="Zhang G.Q."/>
            <person name="Liu Z.J."/>
            <person name="Xu Q."/>
        </authorList>
    </citation>
    <scope>NUCLEOTIDE SEQUENCE [LARGE SCALE GENOMIC DNA]</scope>
    <source>
        <strain evidence="2">GZMU011</strain>
    </source>
</reference>
<evidence type="ECO:0000256" key="1">
    <source>
        <dbReference type="SAM" id="MobiDB-lite"/>
    </source>
</evidence>
<evidence type="ECO:0000313" key="3">
    <source>
        <dbReference type="Proteomes" id="UP001552299"/>
    </source>
</evidence>
<feature type="compositionally biased region" description="Basic residues" evidence="1">
    <location>
        <begin position="423"/>
        <end position="438"/>
    </location>
</feature>
<feature type="compositionally biased region" description="Low complexity" evidence="1">
    <location>
        <begin position="717"/>
        <end position="727"/>
    </location>
</feature>
<comment type="caution">
    <text evidence="2">The sequence shown here is derived from an EMBL/GenBank/DDBJ whole genome shotgun (WGS) entry which is preliminary data.</text>
</comment>
<keyword evidence="3" id="KW-1185">Reference proteome</keyword>
<dbReference type="Proteomes" id="UP001552299">
    <property type="component" value="Unassembled WGS sequence"/>
</dbReference>
<dbReference type="AlphaFoldDB" id="A0ABD0TW44"/>
<proteinExistence type="predicted"/>
<name>A0ABD0TW44_DENTH</name>
<feature type="region of interest" description="Disordered" evidence="1">
    <location>
        <begin position="423"/>
        <end position="446"/>
    </location>
</feature>
<dbReference type="EMBL" id="JANQDX010000019">
    <property type="protein sequence ID" value="KAL0903924.1"/>
    <property type="molecule type" value="Genomic_DNA"/>
</dbReference>
<gene>
    <name evidence="2" type="ORF">M5K25_025987</name>
</gene>
<accession>A0ABD0TW44</accession>
<feature type="region of interest" description="Disordered" evidence="1">
    <location>
        <begin position="711"/>
        <end position="748"/>
    </location>
</feature>
<evidence type="ECO:0000313" key="2">
    <source>
        <dbReference type="EMBL" id="KAL0903924.1"/>
    </source>
</evidence>
<protein>
    <submittedName>
        <fullName evidence="2">Uncharacterized protein</fullName>
    </submittedName>
</protein>